<organism evidence="1 2">
    <name type="scientific">Paenibacillus thiaminolyticus</name>
    <name type="common">Bacillus thiaminolyticus</name>
    <dbReference type="NCBI Taxonomy" id="49283"/>
    <lineage>
        <taxon>Bacteria</taxon>
        <taxon>Bacillati</taxon>
        <taxon>Bacillota</taxon>
        <taxon>Bacilli</taxon>
        <taxon>Bacillales</taxon>
        <taxon>Paenibacillaceae</taxon>
        <taxon>Paenibacillus</taxon>
    </lineage>
</organism>
<evidence type="ECO:0000313" key="2">
    <source>
        <dbReference type="Proteomes" id="UP000266177"/>
    </source>
</evidence>
<sequence length="103" mass="11923">MNMSVPKDTLEQNFKHKSVVELEDLVHFIEDHFGYHVTLSKKVDTVPLSKEQKQKLTSVIFKDPGVLYQLKQARDDRQKGISTYSDSEEEFAQLLDEVSHDQS</sequence>
<comment type="caution">
    <text evidence="1">The sequence shown here is derived from an EMBL/GenBank/DDBJ whole genome shotgun (WGS) entry which is preliminary data.</text>
</comment>
<reference evidence="1 2" key="1">
    <citation type="submission" date="2018-09" db="EMBL/GenBank/DDBJ databases">
        <title>Paenibacillus SK2017-BO5.</title>
        <authorList>
            <person name="Piskunova J.V."/>
            <person name="Dubiley S.A."/>
            <person name="Severinov K.V."/>
        </authorList>
    </citation>
    <scope>NUCLEOTIDE SEQUENCE [LARGE SCALE GENOMIC DNA]</scope>
    <source>
        <strain evidence="1 2">BO5</strain>
    </source>
</reference>
<gene>
    <name evidence="1" type="ORF">DQX05_20800</name>
</gene>
<dbReference type="EMBL" id="QYZD01000022">
    <property type="protein sequence ID" value="RJG21661.1"/>
    <property type="molecule type" value="Genomic_DNA"/>
</dbReference>
<protein>
    <submittedName>
        <fullName evidence="1">Uncharacterized protein</fullName>
    </submittedName>
</protein>
<name>A0A3A3GI68_PANTH</name>
<accession>A0A3A3GI68</accession>
<dbReference type="AlphaFoldDB" id="A0A3A3GI68"/>
<proteinExistence type="predicted"/>
<dbReference type="Proteomes" id="UP000266177">
    <property type="component" value="Unassembled WGS sequence"/>
</dbReference>
<evidence type="ECO:0000313" key="1">
    <source>
        <dbReference type="EMBL" id="RJG21661.1"/>
    </source>
</evidence>